<dbReference type="EMBL" id="MF155946">
    <property type="protein sequence ID" value="ASR75616.1"/>
    <property type="molecule type" value="Genomic_DNA"/>
</dbReference>
<dbReference type="OrthoDB" id="21095at10239"/>
<proteinExistence type="predicted"/>
<gene>
    <name evidence="1" type="ORF">SEA_MILDRED21_259</name>
</gene>
<accession>A0A222YVL6</accession>
<evidence type="ECO:0000313" key="1">
    <source>
        <dbReference type="EMBL" id="ASR75616.1"/>
    </source>
</evidence>
<name>A0A222YVL6_9CAUD</name>
<dbReference type="Proteomes" id="UP000223009">
    <property type="component" value="Segment"/>
</dbReference>
<protein>
    <submittedName>
        <fullName evidence="1">Uncharacterized protein</fullName>
    </submittedName>
</protein>
<reference evidence="1 2" key="1">
    <citation type="submission" date="2017-05" db="EMBL/GenBank/DDBJ databases">
        <authorList>
            <person name="Chapman J."/>
            <person name="Chang C."/>
            <person name="Suresh T."/>
            <person name="Shishido T.C."/>
            <person name="Bindert I."/>
            <person name="Shaffer C.D."/>
            <person name="Weston-Hafer K.A."/>
            <person name="Russell D.A."/>
            <person name="Pope W.H."/>
            <person name="Jacobs-Sera D."/>
            <person name="Hendrix R.W."/>
            <person name="Hatfull G.F."/>
        </authorList>
    </citation>
    <scope>NUCLEOTIDE SEQUENCE [LARGE SCALE GENOMIC DNA]</scope>
</reference>
<organism evidence="1 2">
    <name type="scientific">Streptomyces phage Mildred21</name>
    <dbReference type="NCBI Taxonomy" id="2023959"/>
    <lineage>
        <taxon>Viruses</taxon>
        <taxon>Duplodnaviria</taxon>
        <taxon>Heunggongvirae</taxon>
        <taxon>Uroviricota</taxon>
        <taxon>Caudoviricetes</taxon>
        <taxon>Stanwilliamsviridae</taxon>
        <taxon>Boydwoodruffvirinae</taxon>
        <taxon>Samistivirus</taxon>
        <taxon>Samistivirus mildred21</taxon>
    </lineage>
</organism>
<keyword evidence="2" id="KW-1185">Reference proteome</keyword>
<evidence type="ECO:0000313" key="2">
    <source>
        <dbReference type="Proteomes" id="UP000223009"/>
    </source>
</evidence>
<sequence length="158" mass="18426">MPDSQENEWEDLGYVSEVDFNIELPEIDWEAMRTALDNLAESIRVVRPQMEERLRQLRPEFSGIHPQHYQAQASRIRETESMAVDIRHGEYPHRDGYGTYWYDPSGFHSDDPHVCFICGRPTGRIDIDFHGAFCNSEECNEVIRLDLERANGGPEERE</sequence>